<dbReference type="PANTHER" id="PTHR33908:SF3">
    <property type="entry name" value="UNDECAPRENYL PHOSPHATE-ALPHA-4-AMINO-4-DEOXY-L-ARABINOSE ARABINOSYL TRANSFERASE"/>
    <property type="match status" value="1"/>
</dbReference>
<feature type="domain" description="Glycosyltransferase RgtA/B/C/D-like" evidence="9">
    <location>
        <begin position="49"/>
        <end position="193"/>
    </location>
</feature>
<evidence type="ECO:0000313" key="11">
    <source>
        <dbReference type="Proteomes" id="UP000522864"/>
    </source>
</evidence>
<evidence type="ECO:0000259" key="9">
    <source>
        <dbReference type="Pfam" id="PF13231"/>
    </source>
</evidence>
<dbReference type="InterPro" id="IPR038731">
    <property type="entry name" value="RgtA/B/C-like"/>
</dbReference>
<evidence type="ECO:0000256" key="7">
    <source>
        <dbReference type="ARBA" id="ARBA00023136"/>
    </source>
</evidence>
<sequence length="430" mass="48679">MGLQYKAAILNYTTRFVDFADYMLHHGVTLFPIAEDLKPYPDYTIANTFLIYLASLPFGRISILSMGLPYCISAALTLVFIYKLGALHERKWGLYGVLFSLFTWAFLDGVNSLALDVYPALFTVICFYLAYSADLKKDPSRLFFVFVGLALGFMFRGPIGLIGPAIVVASYYLLSRQWRRFFLFSLISGLIFISGAALLAWAAYLQGGTAFMQDVLMMQGLERFASNHSPRYYFYFTGGLLVYGVTAFFALIVIVKKHRQFFCAPRQFDNGMLLYLSAWLLALLILFTIPNSKKSRYILSITPAISLLAAYIFVDKSGVFLRAKNWLLRFCLGLPAVGLGLAFLVLIYNAYATTPLQPNYPGILGSFVALTAVRYTLIKYWSGHPHRELITLSFGVGAFLLLDAFFFNPITYHLELANEPTPRFLPYWFW</sequence>
<gene>
    <name evidence="10" type="ORF">HX830_02395</name>
</gene>
<dbReference type="PANTHER" id="PTHR33908">
    <property type="entry name" value="MANNOSYLTRANSFERASE YKCB-RELATED"/>
    <property type="match status" value="1"/>
</dbReference>
<feature type="transmembrane region" description="Helical" evidence="8">
    <location>
        <begin position="92"/>
        <end position="107"/>
    </location>
</feature>
<proteinExistence type="predicted"/>
<keyword evidence="5 8" id="KW-0812">Transmembrane</keyword>
<evidence type="ECO:0000313" key="10">
    <source>
        <dbReference type="EMBL" id="NWB83719.1"/>
    </source>
</evidence>
<feature type="transmembrane region" description="Helical" evidence="8">
    <location>
        <begin position="273"/>
        <end position="291"/>
    </location>
</feature>
<feature type="transmembrane region" description="Helical" evidence="8">
    <location>
        <begin position="389"/>
        <end position="407"/>
    </location>
</feature>
<evidence type="ECO:0000256" key="8">
    <source>
        <dbReference type="SAM" id="Phobius"/>
    </source>
</evidence>
<name>A0A7Y8BQ29_9PSED</name>
<dbReference type="Proteomes" id="UP000522864">
    <property type="component" value="Unassembled WGS sequence"/>
</dbReference>
<keyword evidence="6 8" id="KW-1133">Transmembrane helix</keyword>
<dbReference type="AlphaFoldDB" id="A0A7Y8BQ29"/>
<feature type="transmembrane region" description="Helical" evidence="8">
    <location>
        <begin position="232"/>
        <end position="253"/>
    </location>
</feature>
<dbReference type="GO" id="GO:0016763">
    <property type="term" value="F:pentosyltransferase activity"/>
    <property type="evidence" value="ECO:0007669"/>
    <property type="project" value="TreeGrafter"/>
</dbReference>
<comment type="caution">
    <text evidence="10">The sequence shown here is derived from an EMBL/GenBank/DDBJ whole genome shotgun (WGS) entry which is preliminary data.</text>
</comment>
<reference evidence="10 11" key="1">
    <citation type="submission" date="2020-04" db="EMBL/GenBank/DDBJ databases">
        <title>Molecular characterization of pseudomonads from Agaricus bisporus reveal novel blotch 2 pathogens in Western Europe.</title>
        <authorList>
            <person name="Taparia T."/>
            <person name="Krijger M."/>
            <person name="Haynes E."/>
            <person name="Elpinstone J.G."/>
            <person name="Noble R."/>
            <person name="Van Der Wolf J."/>
        </authorList>
    </citation>
    <scope>NUCLEOTIDE SEQUENCE [LARGE SCALE GENOMIC DNA]</scope>
    <source>
        <strain evidence="10 11">G9001</strain>
    </source>
</reference>
<dbReference type="GO" id="GO:0009103">
    <property type="term" value="P:lipopolysaccharide biosynthetic process"/>
    <property type="evidence" value="ECO:0007669"/>
    <property type="project" value="UniProtKB-ARBA"/>
</dbReference>
<evidence type="ECO:0000256" key="2">
    <source>
        <dbReference type="ARBA" id="ARBA00022475"/>
    </source>
</evidence>
<keyword evidence="4 10" id="KW-0808">Transferase</keyword>
<organism evidence="10 11">
    <name type="scientific">Pseudomonas gingeri</name>
    <dbReference type="NCBI Taxonomy" id="117681"/>
    <lineage>
        <taxon>Bacteria</taxon>
        <taxon>Pseudomonadati</taxon>
        <taxon>Pseudomonadota</taxon>
        <taxon>Gammaproteobacteria</taxon>
        <taxon>Pseudomonadales</taxon>
        <taxon>Pseudomonadaceae</taxon>
        <taxon>Pseudomonas</taxon>
    </lineage>
</organism>
<feature type="transmembrane region" description="Helical" evidence="8">
    <location>
        <begin position="297"/>
        <end position="314"/>
    </location>
</feature>
<comment type="subcellular location">
    <subcellularLocation>
        <location evidence="1">Cell membrane</location>
        <topology evidence="1">Multi-pass membrane protein</topology>
    </subcellularLocation>
</comment>
<accession>A0A7Y8BQ29</accession>
<dbReference type="GO" id="GO:0005886">
    <property type="term" value="C:plasma membrane"/>
    <property type="evidence" value="ECO:0007669"/>
    <property type="project" value="UniProtKB-SubCell"/>
</dbReference>
<keyword evidence="3" id="KW-0328">Glycosyltransferase</keyword>
<dbReference type="GO" id="GO:0010041">
    <property type="term" value="P:response to iron(III) ion"/>
    <property type="evidence" value="ECO:0007669"/>
    <property type="project" value="TreeGrafter"/>
</dbReference>
<keyword evidence="7 8" id="KW-0472">Membrane</keyword>
<evidence type="ECO:0000256" key="1">
    <source>
        <dbReference type="ARBA" id="ARBA00004651"/>
    </source>
</evidence>
<dbReference type="InterPro" id="IPR050297">
    <property type="entry name" value="LipidA_mod_glycosyltrf_83"/>
</dbReference>
<evidence type="ECO:0000256" key="6">
    <source>
        <dbReference type="ARBA" id="ARBA00022989"/>
    </source>
</evidence>
<protein>
    <submittedName>
        <fullName evidence="10">Glycosyltransferase family 39 protein</fullName>
    </submittedName>
</protein>
<dbReference type="EMBL" id="JACAQA010000002">
    <property type="protein sequence ID" value="NWB83719.1"/>
    <property type="molecule type" value="Genomic_DNA"/>
</dbReference>
<dbReference type="Pfam" id="PF13231">
    <property type="entry name" value="PMT_2"/>
    <property type="match status" value="1"/>
</dbReference>
<feature type="transmembrane region" description="Helical" evidence="8">
    <location>
        <begin position="143"/>
        <end position="174"/>
    </location>
</feature>
<evidence type="ECO:0000256" key="3">
    <source>
        <dbReference type="ARBA" id="ARBA00022676"/>
    </source>
</evidence>
<feature type="transmembrane region" description="Helical" evidence="8">
    <location>
        <begin position="360"/>
        <end position="377"/>
    </location>
</feature>
<evidence type="ECO:0000256" key="4">
    <source>
        <dbReference type="ARBA" id="ARBA00022679"/>
    </source>
</evidence>
<feature type="transmembrane region" description="Helical" evidence="8">
    <location>
        <begin position="67"/>
        <end position="86"/>
    </location>
</feature>
<feature type="transmembrane region" description="Helical" evidence="8">
    <location>
        <begin position="326"/>
        <end position="348"/>
    </location>
</feature>
<evidence type="ECO:0000256" key="5">
    <source>
        <dbReference type="ARBA" id="ARBA00022692"/>
    </source>
</evidence>
<keyword evidence="2" id="KW-1003">Cell membrane</keyword>
<feature type="transmembrane region" description="Helical" evidence="8">
    <location>
        <begin position="181"/>
        <end position="204"/>
    </location>
</feature>